<dbReference type="OrthoDB" id="3532497at2"/>
<accession>A0A5M3VU28</accession>
<keyword evidence="1" id="KW-0677">Repeat</keyword>
<reference evidence="3 4" key="1">
    <citation type="submission" date="2019-10" db="EMBL/GenBank/DDBJ databases">
        <title>Whole genome shotgun sequence of Acrocarpospora corrugata NBRC 13972.</title>
        <authorList>
            <person name="Ichikawa N."/>
            <person name="Kimura A."/>
            <person name="Kitahashi Y."/>
            <person name="Komaki H."/>
            <person name="Oguchi A."/>
        </authorList>
    </citation>
    <scope>NUCLEOTIDE SEQUENCE [LARGE SCALE GENOMIC DNA]</scope>
    <source>
        <strain evidence="3 4">NBRC 13972</strain>
    </source>
</reference>
<protein>
    <recommendedName>
        <fullName evidence="2">Clp R domain-containing protein</fullName>
    </recommendedName>
</protein>
<dbReference type="RefSeq" id="WP_155336659.1">
    <property type="nucleotide sequence ID" value="NZ_BAAABN010000033.1"/>
</dbReference>
<dbReference type="EMBL" id="BLAD01000044">
    <property type="protein sequence ID" value="GES00305.1"/>
    <property type="molecule type" value="Genomic_DNA"/>
</dbReference>
<gene>
    <name evidence="3" type="ORF">Acor_23680</name>
</gene>
<evidence type="ECO:0000256" key="1">
    <source>
        <dbReference type="PROSITE-ProRule" id="PRU01251"/>
    </source>
</evidence>
<comment type="caution">
    <text evidence="3">The sequence shown here is derived from an EMBL/GenBank/DDBJ whole genome shotgun (WGS) entry which is preliminary data.</text>
</comment>
<dbReference type="Proteomes" id="UP000334990">
    <property type="component" value="Unassembled WGS sequence"/>
</dbReference>
<evidence type="ECO:0000313" key="3">
    <source>
        <dbReference type="EMBL" id="GES00305.1"/>
    </source>
</evidence>
<dbReference type="Gene3D" id="1.10.1780.10">
    <property type="entry name" value="Clp, N-terminal domain"/>
    <property type="match status" value="1"/>
</dbReference>
<name>A0A5M3VU28_9ACTN</name>
<sequence>MTVFHKYVRTILEQGAVEAQRDGSAAIEAHHLLLAIASVEGTDAHRVLVSAGLDRAAIRAALDREFAHSLASAGVSAAAFGLPPASPGPKPAADMGASARLAFERGFKYGAPRSLRPAHVLLGILQAQFGTVPRALALAGVDRDGLAAAVRQELADETA</sequence>
<dbReference type="PROSITE" id="PS51903">
    <property type="entry name" value="CLP_R"/>
    <property type="match status" value="1"/>
</dbReference>
<organism evidence="3 4">
    <name type="scientific">Acrocarpospora corrugata</name>
    <dbReference type="NCBI Taxonomy" id="35763"/>
    <lineage>
        <taxon>Bacteria</taxon>
        <taxon>Bacillati</taxon>
        <taxon>Actinomycetota</taxon>
        <taxon>Actinomycetes</taxon>
        <taxon>Streptosporangiales</taxon>
        <taxon>Streptosporangiaceae</taxon>
        <taxon>Acrocarpospora</taxon>
    </lineage>
</organism>
<proteinExistence type="predicted"/>
<evidence type="ECO:0000259" key="2">
    <source>
        <dbReference type="PROSITE" id="PS51903"/>
    </source>
</evidence>
<dbReference type="SUPFAM" id="SSF81923">
    <property type="entry name" value="Double Clp-N motif"/>
    <property type="match status" value="1"/>
</dbReference>
<keyword evidence="4" id="KW-1185">Reference proteome</keyword>
<dbReference type="InterPro" id="IPR004176">
    <property type="entry name" value="Clp_R_N"/>
</dbReference>
<evidence type="ECO:0000313" key="4">
    <source>
        <dbReference type="Proteomes" id="UP000334990"/>
    </source>
</evidence>
<feature type="domain" description="Clp R" evidence="2">
    <location>
        <begin position="1"/>
        <end position="156"/>
    </location>
</feature>
<dbReference type="InterPro" id="IPR036628">
    <property type="entry name" value="Clp_N_dom_sf"/>
</dbReference>
<dbReference type="AlphaFoldDB" id="A0A5M3VU28"/>